<dbReference type="AlphaFoldDB" id="A0A975IM64"/>
<keyword evidence="1" id="KW-0210">Decarboxylase</keyword>
<evidence type="ECO:0000256" key="3">
    <source>
        <dbReference type="ARBA" id="ARBA00023239"/>
    </source>
</evidence>
<evidence type="ECO:0000313" key="6">
    <source>
        <dbReference type="Proteomes" id="UP000672038"/>
    </source>
</evidence>
<name>A0A975IM64_LOWBP</name>
<reference evidence="5" key="1">
    <citation type="submission" date="2020-06" db="EMBL/GenBank/DDBJ databases">
        <title>Complete genome sequence of Candidatus Phytoplasma luffae NCHU2019.</title>
        <authorList>
            <person name="Cho S.-T."/>
            <person name="Tan C.-M."/>
            <person name="Li J.-R."/>
            <person name="Chien Y.-Y."/>
            <person name="Chiu Y.-C."/>
            <person name="Yang J.-Y."/>
            <person name="Kuo C.-H."/>
        </authorList>
    </citation>
    <scope>NUCLEOTIDE SEQUENCE</scope>
    <source>
        <strain evidence="5">NCHU2019</strain>
    </source>
</reference>
<organism evidence="5 6">
    <name type="scientific">Loofah witches'-broom phytoplasma</name>
    <dbReference type="NCBI Taxonomy" id="35773"/>
    <lineage>
        <taxon>Bacteria</taxon>
        <taxon>Bacillati</taxon>
        <taxon>Mycoplasmatota</taxon>
        <taxon>Mollicutes</taxon>
        <taxon>Acholeplasmatales</taxon>
        <taxon>Acholeplasmataceae</taxon>
        <taxon>Candidatus Phytoplasma</taxon>
        <taxon>16SrVIII (Loofah witches'-broom group)</taxon>
    </lineage>
</organism>
<keyword evidence="3" id="KW-0456">Lyase</keyword>
<protein>
    <submittedName>
        <fullName evidence="5">Phosphatidylserine decarboxylase</fullName>
    </submittedName>
</protein>
<dbReference type="PANTHER" id="PTHR10067">
    <property type="entry name" value="PHOSPHATIDYLSERINE DECARBOXYLASE"/>
    <property type="match status" value="1"/>
</dbReference>
<dbReference type="EMBL" id="CP054393">
    <property type="protein sequence ID" value="QTX03098.1"/>
    <property type="molecule type" value="Genomic_DNA"/>
</dbReference>
<proteinExistence type="predicted"/>
<evidence type="ECO:0000256" key="2">
    <source>
        <dbReference type="ARBA" id="ARBA00023145"/>
    </source>
</evidence>
<keyword evidence="2" id="KW-0865">Zymogen</keyword>
<dbReference type="Proteomes" id="UP000672038">
    <property type="component" value="Chromosome"/>
</dbReference>
<dbReference type="GO" id="GO:0004609">
    <property type="term" value="F:phosphatidylserine decarboxylase activity"/>
    <property type="evidence" value="ECO:0007669"/>
    <property type="project" value="InterPro"/>
</dbReference>
<dbReference type="KEGG" id="pluf:LFWB_5320"/>
<dbReference type="InterPro" id="IPR003817">
    <property type="entry name" value="PS_Dcarbxylase"/>
</dbReference>
<evidence type="ECO:0000313" key="5">
    <source>
        <dbReference type="EMBL" id="QTX03098.1"/>
    </source>
</evidence>
<sequence>MKNKNKNKEDNFLSFLYSNLEKSFWKRFILRICISKTLNKASTLYLKSFVSKIHIKKIVKKNNIDLNLFEKNKFKSYNDFFIRKYKNISFVKDNDCFISPCEGKIMTFYINDNSVFSIKGVNYHLSDLLKNSSLASEYNEGYLILLRLRPVDYHRYIFVDDGVQKKENICRIKGKLHTVNPISFKYYNVFAENSREYCILETKNFGKIVQVEIGALLVGKINNFPIQEFNKGQEKGFFSFGGSTIVLLLKKNKLIIEKEFLENSKKNIETDISLGQKIGIKKHI</sequence>
<dbReference type="PANTHER" id="PTHR10067:SF17">
    <property type="entry name" value="PHOSPHATIDYLSERINE DECARBOXYLASE PROENZYME 2"/>
    <property type="match status" value="1"/>
</dbReference>
<keyword evidence="6" id="KW-1185">Reference proteome</keyword>
<gene>
    <name evidence="5" type="primary">psd</name>
    <name evidence="5" type="ORF">LFWB_5320</name>
</gene>
<evidence type="ECO:0000256" key="1">
    <source>
        <dbReference type="ARBA" id="ARBA00022793"/>
    </source>
</evidence>
<dbReference type="RefSeq" id="WP_210954568.1">
    <property type="nucleotide sequence ID" value="NZ_CP054393.1"/>
</dbReference>
<accession>A0A975IM64</accession>
<dbReference type="Pfam" id="PF02666">
    <property type="entry name" value="PS_Dcarbxylase"/>
    <property type="match status" value="1"/>
</dbReference>
<evidence type="ECO:0000256" key="4">
    <source>
        <dbReference type="ARBA" id="ARBA00023317"/>
    </source>
</evidence>
<dbReference type="GO" id="GO:0008654">
    <property type="term" value="P:phospholipid biosynthetic process"/>
    <property type="evidence" value="ECO:0007669"/>
    <property type="project" value="InterPro"/>
</dbReference>
<keyword evidence="4" id="KW-0670">Pyruvate</keyword>